<dbReference type="STRING" id="486041.B0D4Q3"/>
<keyword evidence="2" id="KW-1185">Reference proteome</keyword>
<dbReference type="InParanoid" id="B0D4Q3"/>
<proteinExistence type="predicted"/>
<reference evidence="1 2" key="1">
    <citation type="journal article" date="2008" name="Nature">
        <title>The genome of Laccaria bicolor provides insights into mycorrhizal symbiosis.</title>
        <authorList>
            <person name="Martin F."/>
            <person name="Aerts A."/>
            <person name="Ahren D."/>
            <person name="Brun A."/>
            <person name="Danchin E.G.J."/>
            <person name="Duchaussoy F."/>
            <person name="Gibon J."/>
            <person name="Kohler A."/>
            <person name="Lindquist E."/>
            <person name="Pereda V."/>
            <person name="Salamov A."/>
            <person name="Shapiro H.J."/>
            <person name="Wuyts J."/>
            <person name="Blaudez D."/>
            <person name="Buee M."/>
            <person name="Brokstein P."/>
            <person name="Canbaeck B."/>
            <person name="Cohen D."/>
            <person name="Courty P.E."/>
            <person name="Coutinho P.M."/>
            <person name="Delaruelle C."/>
            <person name="Detter J.C."/>
            <person name="Deveau A."/>
            <person name="DiFazio S."/>
            <person name="Duplessis S."/>
            <person name="Fraissinet-Tachet L."/>
            <person name="Lucic E."/>
            <person name="Frey-Klett P."/>
            <person name="Fourrey C."/>
            <person name="Feussner I."/>
            <person name="Gay G."/>
            <person name="Grimwood J."/>
            <person name="Hoegger P.J."/>
            <person name="Jain P."/>
            <person name="Kilaru S."/>
            <person name="Labbe J."/>
            <person name="Lin Y.C."/>
            <person name="Legue V."/>
            <person name="Le Tacon F."/>
            <person name="Marmeisse R."/>
            <person name="Melayah D."/>
            <person name="Montanini B."/>
            <person name="Muratet M."/>
            <person name="Nehls U."/>
            <person name="Niculita-Hirzel H."/>
            <person name="Oudot-Le Secq M.P."/>
            <person name="Peter M."/>
            <person name="Quesneville H."/>
            <person name="Rajashekar B."/>
            <person name="Reich M."/>
            <person name="Rouhier N."/>
            <person name="Schmutz J."/>
            <person name="Yin T."/>
            <person name="Chalot M."/>
            <person name="Henrissat B."/>
            <person name="Kuees U."/>
            <person name="Lucas S."/>
            <person name="Van de Peer Y."/>
            <person name="Podila G.K."/>
            <person name="Polle A."/>
            <person name="Pukkila P.J."/>
            <person name="Richardson P.M."/>
            <person name="Rouze P."/>
            <person name="Sanders I.R."/>
            <person name="Stajich J.E."/>
            <person name="Tunlid A."/>
            <person name="Tuskan G."/>
            <person name="Grigoriev I.V."/>
        </authorList>
    </citation>
    <scope>NUCLEOTIDE SEQUENCE [LARGE SCALE GENOMIC DNA]</scope>
    <source>
        <strain evidence="2">S238N-H82 / ATCC MYA-4686</strain>
    </source>
</reference>
<name>B0D4Q3_LACBS</name>
<dbReference type="KEGG" id="lbc:LACBIDRAFT_325370"/>
<evidence type="ECO:0000313" key="2">
    <source>
        <dbReference type="Proteomes" id="UP000001194"/>
    </source>
</evidence>
<dbReference type="HOGENOM" id="CLU_2146294_0_0_1"/>
<dbReference type="EMBL" id="DS547097">
    <property type="protein sequence ID" value="EDR10384.1"/>
    <property type="molecule type" value="Genomic_DNA"/>
</dbReference>
<organism evidence="2">
    <name type="scientific">Laccaria bicolor (strain S238N-H82 / ATCC MYA-4686)</name>
    <name type="common">Bicoloured deceiver</name>
    <name type="synonym">Laccaria laccata var. bicolor</name>
    <dbReference type="NCBI Taxonomy" id="486041"/>
    <lineage>
        <taxon>Eukaryota</taxon>
        <taxon>Fungi</taxon>
        <taxon>Dikarya</taxon>
        <taxon>Basidiomycota</taxon>
        <taxon>Agaricomycotina</taxon>
        <taxon>Agaricomycetes</taxon>
        <taxon>Agaricomycetidae</taxon>
        <taxon>Agaricales</taxon>
        <taxon>Agaricineae</taxon>
        <taxon>Hydnangiaceae</taxon>
        <taxon>Laccaria</taxon>
    </lineage>
</organism>
<dbReference type="GeneID" id="6074448"/>
<protein>
    <submittedName>
        <fullName evidence="1">Predicted protein</fullName>
    </submittedName>
</protein>
<dbReference type="AlphaFoldDB" id="B0D4Q3"/>
<dbReference type="Proteomes" id="UP000001194">
    <property type="component" value="Unassembled WGS sequence"/>
</dbReference>
<evidence type="ECO:0000313" key="1">
    <source>
        <dbReference type="EMBL" id="EDR10384.1"/>
    </source>
</evidence>
<gene>
    <name evidence="1" type="ORF">LACBIDRAFT_325370</name>
</gene>
<accession>B0D4Q3</accession>
<sequence>MDHKRPVLGGSVRFPHYLVWPNHHFQPVTNLKKLGTSQWAVLTPVMKGSLHVVRVTPGLNGKVGDGVGFPAVVPWSVGTAWENVELDFGVPTLLEFRELYKHVQCAPSSDFT</sequence>
<dbReference type="OrthoDB" id="9970474at2759"/>
<dbReference type="RefSeq" id="XP_001878834.1">
    <property type="nucleotide sequence ID" value="XM_001878799.1"/>
</dbReference>